<evidence type="ECO:0000256" key="9">
    <source>
        <dbReference type="SAM" id="Phobius"/>
    </source>
</evidence>
<sequence length="249" mass="26821">MERDRVKQDMGIIQAAIGDAILTSMWVFSKTAAKVLTIIIAAYLGVQARSFLGLFISTVLATSLVVIFSFIGKALGGANFNPSTTACFYAAGLKPDYSLISMAVRFPAQAVGGIGGAKAILQVMPQKYRELLKGPSLKVDLHTGGVAEGILTFLFSFALLVIVFKGPRNMILQVYMLAVATVGLAIAGSGYTGPSMNPANAYGWAYVNNWHNTWEQFYVYWICPFIGAIIAAGVFRISFTPPVMKQKKA</sequence>
<dbReference type="PANTHER" id="PTHR46739">
    <property type="entry name" value="AQUAPORIN SIP1-1"/>
    <property type="match status" value="1"/>
</dbReference>
<dbReference type="AlphaFoldDB" id="A0A978VJ03"/>
<dbReference type="SUPFAM" id="SSF81338">
    <property type="entry name" value="Aquaporin-like"/>
    <property type="match status" value="1"/>
</dbReference>
<evidence type="ECO:0000313" key="12">
    <source>
        <dbReference type="Proteomes" id="UP000813462"/>
    </source>
</evidence>
<feature type="transmembrane region" description="Helical" evidence="9">
    <location>
        <begin position="51"/>
        <end position="71"/>
    </location>
</feature>
<evidence type="ECO:0000256" key="6">
    <source>
        <dbReference type="ARBA" id="ARBA00023136"/>
    </source>
</evidence>
<evidence type="ECO:0000256" key="7">
    <source>
        <dbReference type="ARBA" id="ARBA00024030"/>
    </source>
</evidence>
<evidence type="ECO:0000256" key="4">
    <source>
        <dbReference type="ARBA" id="ARBA00022737"/>
    </source>
</evidence>
<evidence type="ECO:0008006" key="13">
    <source>
        <dbReference type="Google" id="ProtNLM"/>
    </source>
</evidence>
<dbReference type="Pfam" id="PF00230">
    <property type="entry name" value="MIP"/>
    <property type="match status" value="1"/>
</dbReference>
<comment type="subcellular location">
    <subcellularLocation>
        <location evidence="1">Membrane</location>
        <topology evidence="1">Multi-pass membrane protein</topology>
    </subcellularLocation>
</comment>
<dbReference type="InterPro" id="IPR000425">
    <property type="entry name" value="MIP"/>
</dbReference>
<dbReference type="EMBL" id="JAEACU010000403">
    <property type="protein sequence ID" value="KAH7510649.1"/>
    <property type="molecule type" value="Genomic_DNA"/>
</dbReference>
<dbReference type="Gene3D" id="1.20.1080.10">
    <property type="entry name" value="Glycerol uptake facilitator protein"/>
    <property type="match status" value="1"/>
</dbReference>
<evidence type="ECO:0000256" key="8">
    <source>
        <dbReference type="RuleBase" id="RU000477"/>
    </source>
</evidence>
<protein>
    <recommendedName>
        <fullName evidence="13">Aquaporin SIP1-1-like</fullName>
    </recommendedName>
</protein>
<keyword evidence="5 9" id="KW-1133">Transmembrane helix</keyword>
<comment type="caution">
    <text evidence="11">The sequence shown here is derived from an EMBL/GenBank/DDBJ whole genome shotgun (WGS) entry which is preliminary data.</text>
</comment>
<accession>A0A978VJ03</accession>
<organism evidence="11 12">
    <name type="scientific">Ziziphus jujuba var. spinosa</name>
    <dbReference type="NCBI Taxonomy" id="714518"/>
    <lineage>
        <taxon>Eukaryota</taxon>
        <taxon>Viridiplantae</taxon>
        <taxon>Streptophyta</taxon>
        <taxon>Embryophyta</taxon>
        <taxon>Tracheophyta</taxon>
        <taxon>Spermatophyta</taxon>
        <taxon>Magnoliopsida</taxon>
        <taxon>eudicotyledons</taxon>
        <taxon>Gunneridae</taxon>
        <taxon>Pentapetalae</taxon>
        <taxon>rosids</taxon>
        <taxon>fabids</taxon>
        <taxon>Rosales</taxon>
        <taxon>Rhamnaceae</taxon>
        <taxon>Paliureae</taxon>
        <taxon>Ziziphus</taxon>
    </lineage>
</organism>
<dbReference type="Proteomes" id="UP000813462">
    <property type="component" value="Unassembled WGS sequence"/>
</dbReference>
<name>A0A978VJ03_ZIZJJ</name>
<proteinExistence type="inferred from homology"/>
<dbReference type="OrthoDB" id="3222at2759"/>
<dbReference type="GO" id="GO:0016020">
    <property type="term" value="C:membrane"/>
    <property type="evidence" value="ECO:0007669"/>
    <property type="project" value="UniProtKB-SubCell"/>
</dbReference>
<keyword evidence="4" id="KW-0677">Repeat</keyword>
<dbReference type="InterPro" id="IPR023271">
    <property type="entry name" value="Aquaporin-like"/>
</dbReference>
<evidence type="ECO:0000256" key="2">
    <source>
        <dbReference type="ARBA" id="ARBA00022448"/>
    </source>
</evidence>
<keyword evidence="3 8" id="KW-0812">Transmembrane</keyword>
<dbReference type="GO" id="GO:0015250">
    <property type="term" value="F:water channel activity"/>
    <property type="evidence" value="ECO:0007669"/>
    <property type="project" value="InterPro"/>
</dbReference>
<evidence type="ECO:0000256" key="5">
    <source>
        <dbReference type="ARBA" id="ARBA00022989"/>
    </source>
</evidence>
<feature type="transmembrane region" description="Helical" evidence="9">
    <location>
        <begin position="171"/>
        <end position="191"/>
    </location>
</feature>
<gene>
    <name evidence="11" type="ORF">FEM48_Zijuj04G0091600</name>
    <name evidence="10" type="ORF">FEM48_ZijujUnG0105100</name>
</gene>
<dbReference type="PRINTS" id="PR00783">
    <property type="entry name" value="MINTRINSICP"/>
</dbReference>
<dbReference type="PANTHER" id="PTHR46739:SF2">
    <property type="entry name" value="MAJOR INTRINSIC PROTEIN (MIP) FAMILY TRANSPORTER"/>
    <property type="match status" value="1"/>
</dbReference>
<dbReference type="InterPro" id="IPR044222">
    <property type="entry name" value="SIP1-1/2-like"/>
</dbReference>
<evidence type="ECO:0000313" key="11">
    <source>
        <dbReference type="EMBL" id="KAH7533072.1"/>
    </source>
</evidence>
<comment type="similarity">
    <text evidence="7">Belongs to the MIP/aquaporin (TC 1.A.8) family. SIP (TC 1.A.8.10) subfamily.</text>
</comment>
<feature type="transmembrane region" description="Helical" evidence="9">
    <location>
        <begin position="141"/>
        <end position="164"/>
    </location>
</feature>
<evidence type="ECO:0000256" key="1">
    <source>
        <dbReference type="ARBA" id="ARBA00004141"/>
    </source>
</evidence>
<evidence type="ECO:0000256" key="3">
    <source>
        <dbReference type="ARBA" id="ARBA00022692"/>
    </source>
</evidence>
<keyword evidence="2 8" id="KW-0813">Transport</keyword>
<feature type="transmembrane region" description="Helical" evidence="9">
    <location>
        <begin position="218"/>
        <end position="239"/>
    </location>
</feature>
<dbReference type="EMBL" id="JAEACU010000004">
    <property type="protein sequence ID" value="KAH7533072.1"/>
    <property type="molecule type" value="Genomic_DNA"/>
</dbReference>
<evidence type="ECO:0000313" key="10">
    <source>
        <dbReference type="EMBL" id="KAH7510649.1"/>
    </source>
</evidence>
<reference evidence="11" key="1">
    <citation type="journal article" date="2021" name="Front. Plant Sci.">
        <title>Chromosome-Scale Genome Assembly for Chinese Sour Jujube and Insights Into Its Genome Evolution and Domestication Signature.</title>
        <authorList>
            <person name="Shen L.-Y."/>
            <person name="Luo H."/>
            <person name="Wang X.-L."/>
            <person name="Wang X.-M."/>
            <person name="Qiu X.-J."/>
            <person name="Liu H."/>
            <person name="Zhou S.-S."/>
            <person name="Jia K.-H."/>
            <person name="Nie S."/>
            <person name="Bao Y.-T."/>
            <person name="Zhang R.-G."/>
            <person name="Yun Q.-Z."/>
            <person name="Chai Y.-H."/>
            <person name="Lu J.-Y."/>
            <person name="Li Y."/>
            <person name="Zhao S.-W."/>
            <person name="Mao J.-F."/>
            <person name="Jia S.-G."/>
            <person name="Mao Y.-M."/>
        </authorList>
    </citation>
    <scope>NUCLEOTIDE SEQUENCE</scope>
    <source>
        <strain evidence="11">AT0</strain>
        <tissue evidence="11">Leaf</tissue>
    </source>
</reference>
<keyword evidence="6 9" id="KW-0472">Membrane</keyword>